<dbReference type="AlphaFoldDB" id="A0A1I7WHU7"/>
<organism evidence="2 3">
    <name type="scientific">Heterorhabditis bacteriophora</name>
    <name type="common">Entomopathogenic nematode worm</name>
    <dbReference type="NCBI Taxonomy" id="37862"/>
    <lineage>
        <taxon>Eukaryota</taxon>
        <taxon>Metazoa</taxon>
        <taxon>Ecdysozoa</taxon>
        <taxon>Nematoda</taxon>
        <taxon>Chromadorea</taxon>
        <taxon>Rhabditida</taxon>
        <taxon>Rhabditina</taxon>
        <taxon>Rhabditomorpha</taxon>
        <taxon>Strongyloidea</taxon>
        <taxon>Heterorhabditidae</taxon>
        <taxon>Heterorhabditis</taxon>
    </lineage>
</organism>
<keyword evidence="2" id="KW-1185">Reference proteome</keyword>
<proteinExistence type="predicted"/>
<keyword evidence="1" id="KW-0812">Transmembrane</keyword>
<keyword evidence="1" id="KW-1133">Transmembrane helix</keyword>
<keyword evidence="1" id="KW-0472">Membrane</keyword>
<evidence type="ECO:0000313" key="3">
    <source>
        <dbReference type="WBParaSite" id="Hba_04537"/>
    </source>
</evidence>
<evidence type="ECO:0000313" key="2">
    <source>
        <dbReference type="Proteomes" id="UP000095283"/>
    </source>
</evidence>
<sequence length="35" mass="4266">MWHVTCSWPDSIMQINSFSCICIYIFIYFVLMLLF</sequence>
<evidence type="ECO:0000256" key="1">
    <source>
        <dbReference type="SAM" id="Phobius"/>
    </source>
</evidence>
<dbReference type="WBParaSite" id="Hba_04537">
    <property type="protein sequence ID" value="Hba_04537"/>
    <property type="gene ID" value="Hba_04537"/>
</dbReference>
<dbReference type="Proteomes" id="UP000095283">
    <property type="component" value="Unplaced"/>
</dbReference>
<name>A0A1I7WHU7_HETBA</name>
<protein>
    <submittedName>
        <fullName evidence="3">SRCR domain-containing protein</fullName>
    </submittedName>
</protein>
<accession>A0A1I7WHU7</accession>
<feature type="transmembrane region" description="Helical" evidence="1">
    <location>
        <begin position="12"/>
        <end position="34"/>
    </location>
</feature>
<reference evidence="3" key="1">
    <citation type="submission" date="2016-11" db="UniProtKB">
        <authorList>
            <consortium name="WormBaseParasite"/>
        </authorList>
    </citation>
    <scope>IDENTIFICATION</scope>
</reference>